<dbReference type="EC" id="3.4.21.-" evidence="13"/>
<evidence type="ECO:0000256" key="5">
    <source>
        <dbReference type="ARBA" id="ARBA00022525"/>
    </source>
</evidence>
<dbReference type="GO" id="GO:0008270">
    <property type="term" value="F:zinc ion binding"/>
    <property type="evidence" value="ECO:0007669"/>
    <property type="project" value="InterPro"/>
</dbReference>
<evidence type="ECO:0000256" key="12">
    <source>
        <dbReference type="PIRSR" id="PIRSR608256-1"/>
    </source>
</evidence>
<dbReference type="InterPro" id="IPR006026">
    <property type="entry name" value="Peptidase_Metallo"/>
</dbReference>
<comment type="similarity">
    <text evidence="3 13">Belongs to the peptidase S1B family.</text>
</comment>
<sequence length="697" mass="74424">MGFRWKDLNGDGVIPIAYRFFTPSQATFNTPKGANEFTDAQKADAVRAMQYWSDLANITFAQAAPDAEGQLVLGNDSQLGLAGTGSYPGIYSDGTQVWISSDGMERPSTQDGFGQWLINHEIGHTLGLMHPGRYNGDGDYASRATYAEDTRAYSIMSYWWEGLLGHDFAKHRRTHYPSTPMMDDITAVQKLYGANYKTRNTDTTYGFNSNTGRDAFSLRSADDAPVFCVWDGGGNDTLDFSGFHQNQRINLNAQHFSDVGGMKGNVSIARGVTIENAIGGSGDDLLTGNNANNRLKGGAGADRLTGGAGADTFVYDKASDSTLSRSDLLMDFSSGLDKIDVSGALREAGVNSLRFVQRLSGRAGEAVLGYNPSTRESSLSVDLNGNGNADLFIRSNGAIRASDVISNGASVHLPVTPPPPAPTPAPAPSPAPAPTVTSPTVSRIKRDSTPSQRAPFSAQNWASGSLEGSAMHASAKAVGSIREVTVLRDSWGYERVHYNTLGTGSLIDGGASVLTNKHVHDALAKGSKLELWLGYTEDESGRMRVERKVPLETRPLSSDANLDYAELRVDLPQAQINALAKQFSPLKLANNTQAQAGQKIFMPNHGQQGLGIAFLNAAGKPTSVLGHNADSGARSSFYHDAYKVPGTSGSPLISADTGEIIGLHYGSIIGQVGNRRASMGAATRAELIQQHRKQARQ</sequence>
<feature type="domain" description="Peptidase metallopeptidase" evidence="15">
    <location>
        <begin position="1"/>
        <end position="170"/>
    </location>
</feature>
<keyword evidence="11" id="KW-0106">Calcium</keyword>
<evidence type="ECO:0000256" key="8">
    <source>
        <dbReference type="ARBA" id="ARBA00022737"/>
    </source>
</evidence>
<dbReference type="SMART" id="SM00235">
    <property type="entry name" value="ZnMc"/>
    <property type="match status" value="1"/>
</dbReference>
<reference evidence="16 17" key="1">
    <citation type="submission" date="2020-10" db="EMBL/GenBank/DDBJ databases">
        <title>High quality whole genome sequence of Pseudomonas poae PMA22.</title>
        <authorList>
            <person name="Hernandez J.G."/>
            <person name="Rodriguez P."/>
            <person name="Cuevas C."/>
            <person name="de la Calle F."/>
            <person name="Galan B."/>
            <person name="Garcia J.L."/>
        </authorList>
    </citation>
    <scope>NUCLEOTIDE SEQUENCE [LARGE SCALE GENOMIC DNA]</scope>
    <source>
        <strain evidence="16 17">PMA22</strain>
    </source>
</reference>
<feature type="active site" description="Charge relay system" evidence="12">
    <location>
        <position position="559"/>
    </location>
</feature>
<evidence type="ECO:0000256" key="9">
    <source>
        <dbReference type="ARBA" id="ARBA00022801"/>
    </source>
</evidence>
<dbReference type="InterPro" id="IPR001343">
    <property type="entry name" value="Hemolysn_Ca-bd"/>
</dbReference>
<dbReference type="Gene3D" id="2.40.10.10">
    <property type="entry name" value="Trypsin-like serine proteases"/>
    <property type="match status" value="2"/>
</dbReference>
<keyword evidence="7" id="KW-0732">Signal</keyword>
<dbReference type="GO" id="GO:0008237">
    <property type="term" value="F:metallopeptidase activity"/>
    <property type="evidence" value="ECO:0007669"/>
    <property type="project" value="InterPro"/>
</dbReference>
<dbReference type="InterPro" id="IPR008256">
    <property type="entry name" value="Peptidase_S1B"/>
</dbReference>
<dbReference type="InterPro" id="IPR013858">
    <property type="entry name" value="Peptidase_M10B_C"/>
</dbReference>
<comment type="similarity">
    <text evidence="4">Belongs to the peptidase M10B family.</text>
</comment>
<evidence type="ECO:0000256" key="3">
    <source>
        <dbReference type="ARBA" id="ARBA00008764"/>
    </source>
</evidence>
<evidence type="ECO:0000256" key="1">
    <source>
        <dbReference type="ARBA" id="ARBA00001913"/>
    </source>
</evidence>
<evidence type="ECO:0000256" key="10">
    <source>
        <dbReference type="ARBA" id="ARBA00022825"/>
    </source>
</evidence>
<evidence type="ECO:0000259" key="15">
    <source>
        <dbReference type="SMART" id="SM00235"/>
    </source>
</evidence>
<dbReference type="GO" id="GO:0006508">
    <property type="term" value="P:proteolysis"/>
    <property type="evidence" value="ECO:0007669"/>
    <property type="project" value="UniProtKB-KW"/>
</dbReference>
<dbReference type="Pfam" id="PF00353">
    <property type="entry name" value="HemolysinCabind"/>
    <property type="match status" value="1"/>
</dbReference>
<evidence type="ECO:0000313" key="16">
    <source>
        <dbReference type="EMBL" id="QOQ74313.1"/>
    </source>
</evidence>
<dbReference type="GO" id="GO:0005509">
    <property type="term" value="F:calcium ion binding"/>
    <property type="evidence" value="ECO:0007669"/>
    <property type="project" value="InterPro"/>
</dbReference>
<dbReference type="Pfam" id="PF13365">
    <property type="entry name" value="Trypsin_2"/>
    <property type="match status" value="1"/>
</dbReference>
<dbReference type="CDD" id="cd04277">
    <property type="entry name" value="ZnMc_serralysin_like"/>
    <property type="match status" value="1"/>
</dbReference>
<dbReference type="EMBL" id="CP063073">
    <property type="protein sequence ID" value="QOQ74313.1"/>
    <property type="molecule type" value="Genomic_DNA"/>
</dbReference>
<dbReference type="SUPFAM" id="SSF55486">
    <property type="entry name" value="Metalloproteases ('zincins'), catalytic domain"/>
    <property type="match status" value="1"/>
</dbReference>
<keyword evidence="9 13" id="KW-0378">Hydrolase</keyword>
<keyword evidence="8" id="KW-0677">Repeat</keyword>
<evidence type="ECO:0000256" key="14">
    <source>
        <dbReference type="SAM" id="MobiDB-lite"/>
    </source>
</evidence>
<dbReference type="Gene3D" id="2.150.10.10">
    <property type="entry name" value="Serralysin-like metalloprotease, C-terminal"/>
    <property type="match status" value="1"/>
</dbReference>
<accession>A0A7M1KDH1</accession>
<name>A0A7M1KDH1_9PSED</name>
<feature type="region of interest" description="Disordered" evidence="14">
    <location>
        <begin position="412"/>
        <end position="458"/>
    </location>
</feature>
<dbReference type="Gene3D" id="3.40.390.10">
    <property type="entry name" value="Collagenase (Catalytic Domain)"/>
    <property type="match status" value="1"/>
</dbReference>
<dbReference type="SUPFAM" id="SSF51120">
    <property type="entry name" value="beta-Roll"/>
    <property type="match status" value="1"/>
</dbReference>
<comment type="subcellular location">
    <subcellularLocation>
        <location evidence="2">Secreted</location>
    </subcellularLocation>
</comment>
<keyword evidence="5" id="KW-0964">Secreted</keyword>
<dbReference type="GO" id="GO:0008236">
    <property type="term" value="F:serine-type peptidase activity"/>
    <property type="evidence" value="ECO:0007669"/>
    <property type="project" value="UniProtKB-KW"/>
</dbReference>
<feature type="compositionally biased region" description="Pro residues" evidence="14">
    <location>
        <begin position="415"/>
        <end position="433"/>
    </location>
</feature>
<keyword evidence="6 13" id="KW-0645">Protease</keyword>
<evidence type="ECO:0000256" key="11">
    <source>
        <dbReference type="ARBA" id="ARBA00022837"/>
    </source>
</evidence>
<dbReference type="PRINTS" id="PR00839">
    <property type="entry name" value="V8PROTEASE"/>
</dbReference>
<evidence type="ECO:0000256" key="13">
    <source>
        <dbReference type="RuleBase" id="RU004296"/>
    </source>
</evidence>
<keyword evidence="10 13" id="KW-0720">Serine protease</keyword>
<dbReference type="AlphaFoldDB" id="A0A7M1KDH1"/>
<dbReference type="Proteomes" id="UP000594923">
    <property type="component" value="Chromosome"/>
</dbReference>
<evidence type="ECO:0000256" key="7">
    <source>
        <dbReference type="ARBA" id="ARBA00022729"/>
    </source>
</evidence>
<dbReference type="InterPro" id="IPR024079">
    <property type="entry name" value="MetalloPept_cat_dom_sf"/>
</dbReference>
<dbReference type="PRINTS" id="PR00313">
    <property type="entry name" value="CABNDNGRPT"/>
</dbReference>
<dbReference type="RefSeq" id="WP_197626089.1">
    <property type="nucleotide sequence ID" value="NZ_CP063073.1"/>
</dbReference>
<dbReference type="InterPro" id="IPR034033">
    <property type="entry name" value="Serralysin-like"/>
</dbReference>
<gene>
    <name evidence="16" type="ORF">IMF22_22925</name>
</gene>
<evidence type="ECO:0000256" key="6">
    <source>
        <dbReference type="ARBA" id="ARBA00022670"/>
    </source>
</evidence>
<organism evidence="16 17">
    <name type="scientific">Pseudomonas poae</name>
    <dbReference type="NCBI Taxonomy" id="200451"/>
    <lineage>
        <taxon>Bacteria</taxon>
        <taxon>Pseudomonadati</taxon>
        <taxon>Pseudomonadota</taxon>
        <taxon>Gammaproteobacteria</taxon>
        <taxon>Pseudomonadales</taxon>
        <taxon>Pseudomonadaceae</taxon>
        <taxon>Pseudomonas</taxon>
    </lineage>
</organism>
<dbReference type="Pfam" id="PF08548">
    <property type="entry name" value="Peptidase_M10_C"/>
    <property type="match status" value="1"/>
</dbReference>
<dbReference type="SUPFAM" id="SSF50494">
    <property type="entry name" value="Trypsin-like serine proteases"/>
    <property type="match status" value="1"/>
</dbReference>
<feature type="active site" description="Charge relay system" evidence="12">
    <location>
        <position position="648"/>
    </location>
</feature>
<evidence type="ECO:0000313" key="17">
    <source>
        <dbReference type="Proteomes" id="UP000594923"/>
    </source>
</evidence>
<dbReference type="GO" id="GO:0005615">
    <property type="term" value="C:extracellular space"/>
    <property type="evidence" value="ECO:0007669"/>
    <property type="project" value="InterPro"/>
</dbReference>
<feature type="active site" description="Charge relay system" evidence="12">
    <location>
        <position position="518"/>
    </location>
</feature>
<proteinExistence type="inferred from homology"/>
<protein>
    <recommendedName>
        <fullName evidence="13">Serine protease</fullName>
        <ecNumber evidence="13">3.4.21.-</ecNumber>
    </recommendedName>
</protein>
<dbReference type="InterPro" id="IPR011049">
    <property type="entry name" value="Serralysin-like_metalloprot_C"/>
</dbReference>
<evidence type="ECO:0000256" key="2">
    <source>
        <dbReference type="ARBA" id="ARBA00004613"/>
    </source>
</evidence>
<dbReference type="InterPro" id="IPR043504">
    <property type="entry name" value="Peptidase_S1_PA_chymotrypsin"/>
</dbReference>
<comment type="cofactor">
    <cofactor evidence="1">
        <name>Ca(2+)</name>
        <dbReference type="ChEBI" id="CHEBI:29108"/>
    </cofactor>
</comment>
<dbReference type="InterPro" id="IPR009003">
    <property type="entry name" value="Peptidase_S1_PA"/>
</dbReference>
<evidence type="ECO:0000256" key="4">
    <source>
        <dbReference type="ARBA" id="ARBA00009490"/>
    </source>
</evidence>
<feature type="compositionally biased region" description="Polar residues" evidence="14">
    <location>
        <begin position="449"/>
        <end position="458"/>
    </location>
</feature>